<dbReference type="AlphaFoldDB" id="A4C974"/>
<dbReference type="InterPro" id="IPR017937">
    <property type="entry name" value="Thioredoxin_CS"/>
</dbReference>
<dbReference type="Pfam" id="PF13462">
    <property type="entry name" value="Thioredoxin_4"/>
    <property type="match status" value="1"/>
</dbReference>
<evidence type="ECO:0000259" key="3">
    <source>
        <dbReference type="Pfam" id="PF13462"/>
    </source>
</evidence>
<dbReference type="InterPro" id="IPR012336">
    <property type="entry name" value="Thioredoxin-like_fold"/>
</dbReference>
<proteinExistence type="predicted"/>
<keyword evidence="1" id="KW-0676">Redox-active center</keyword>
<feature type="chain" id="PRO_5002665839" evidence="2">
    <location>
        <begin position="21"/>
        <end position="220"/>
    </location>
</feature>
<dbReference type="HOGENOM" id="CLU_1255083_0_0_6"/>
<dbReference type="STRING" id="87626.PTD2_08844"/>
<dbReference type="EMBL" id="AAOH01000003">
    <property type="protein sequence ID" value="EAR29139.1"/>
    <property type="molecule type" value="Genomic_DNA"/>
</dbReference>
<dbReference type="InterPro" id="IPR050824">
    <property type="entry name" value="Thiol_disulfide_DsbA"/>
</dbReference>
<evidence type="ECO:0000256" key="2">
    <source>
        <dbReference type="SAM" id="SignalP"/>
    </source>
</evidence>
<dbReference type="PANTHER" id="PTHR35891">
    <property type="entry name" value="THIOL:DISULFIDE INTERCHANGE PROTEIN DSBA"/>
    <property type="match status" value="1"/>
</dbReference>
<evidence type="ECO:0000313" key="5">
    <source>
        <dbReference type="Proteomes" id="UP000006201"/>
    </source>
</evidence>
<dbReference type="eggNOG" id="COG1651">
    <property type="taxonomic scope" value="Bacteria"/>
</dbReference>
<feature type="signal peptide" evidence="2">
    <location>
        <begin position="1"/>
        <end position="20"/>
    </location>
</feature>
<evidence type="ECO:0000256" key="1">
    <source>
        <dbReference type="ARBA" id="ARBA00023284"/>
    </source>
</evidence>
<gene>
    <name evidence="4" type="ORF">PTD2_08844</name>
</gene>
<dbReference type="Proteomes" id="UP000006201">
    <property type="component" value="Unassembled WGS sequence"/>
</dbReference>
<dbReference type="InterPro" id="IPR036249">
    <property type="entry name" value="Thioredoxin-like_sf"/>
</dbReference>
<dbReference type="PROSITE" id="PS51257">
    <property type="entry name" value="PROKAR_LIPOPROTEIN"/>
    <property type="match status" value="1"/>
</dbReference>
<comment type="caution">
    <text evidence="4">The sequence shown here is derived from an EMBL/GenBank/DDBJ whole genome shotgun (WGS) entry which is preliminary data.</text>
</comment>
<reference evidence="4 5" key="1">
    <citation type="submission" date="2006-02" db="EMBL/GenBank/DDBJ databases">
        <authorList>
            <person name="Moran M.A."/>
            <person name="Kjelleberg S."/>
            <person name="Egan S."/>
            <person name="Saunders N."/>
            <person name="Thomas T."/>
            <person name="Ferriera S."/>
            <person name="Johnson J."/>
            <person name="Kravitz S."/>
            <person name="Halpern A."/>
            <person name="Remington K."/>
            <person name="Beeson K."/>
            <person name="Tran B."/>
            <person name="Rogers Y.-H."/>
            <person name="Friedman R."/>
            <person name="Venter J.C."/>
        </authorList>
    </citation>
    <scope>NUCLEOTIDE SEQUENCE [LARGE SCALE GENOMIC DNA]</scope>
    <source>
        <strain evidence="4 5">D2</strain>
    </source>
</reference>
<dbReference type="PANTHER" id="PTHR35891:SF2">
    <property type="entry name" value="THIOL:DISULFIDE INTERCHANGE PROTEIN DSBA"/>
    <property type="match status" value="1"/>
</dbReference>
<protein>
    <submittedName>
        <fullName evidence="4">Thiol:disulfide interchange protein DsbA</fullName>
    </submittedName>
</protein>
<evidence type="ECO:0000313" key="4">
    <source>
        <dbReference type="EMBL" id="EAR29139.1"/>
    </source>
</evidence>
<dbReference type="PROSITE" id="PS00194">
    <property type="entry name" value="THIOREDOXIN_1"/>
    <property type="match status" value="1"/>
</dbReference>
<dbReference type="Gene3D" id="3.40.30.10">
    <property type="entry name" value="Glutaredoxin"/>
    <property type="match status" value="1"/>
</dbReference>
<organism evidence="4 5">
    <name type="scientific">Pseudoalteromonas tunicata D2</name>
    <dbReference type="NCBI Taxonomy" id="87626"/>
    <lineage>
        <taxon>Bacteria</taxon>
        <taxon>Pseudomonadati</taxon>
        <taxon>Pseudomonadota</taxon>
        <taxon>Gammaproteobacteria</taxon>
        <taxon>Alteromonadales</taxon>
        <taxon>Pseudoalteromonadaceae</taxon>
        <taxon>Pseudoalteromonas</taxon>
    </lineage>
</organism>
<feature type="domain" description="Thioredoxin-like fold" evidence="3">
    <location>
        <begin position="67"/>
        <end position="198"/>
    </location>
</feature>
<sequence length="220" mass="24937">MKKRYLLASLLMTASLTACSKVDETAAASTSTVSATENTSAVTSSYQEGVHYRLVTGINNEGAQKPFLVEYFWLGCPHCQHFEEPLQAYKAKHPELGFVRKHAVIAEHWVNDGRIFYALAQTNNMAHFADLFDLYKKGMTQESFDAFFTRHNIDQEAFLKVAGQDPEVLTKMQQSFDEMNNNKMTSVPSIVVNGQYLIMAHEDLRSNDAYFKLVDYLLTK</sequence>
<name>A4C974_9GAMM</name>
<accession>A4C974</accession>
<keyword evidence="5" id="KW-1185">Reference proteome</keyword>
<dbReference type="OrthoDB" id="9784896at2"/>
<keyword evidence="2" id="KW-0732">Signal</keyword>
<dbReference type="RefSeq" id="WP_009838400.1">
    <property type="nucleotide sequence ID" value="NZ_AAOH01000003.1"/>
</dbReference>
<dbReference type="SUPFAM" id="SSF52833">
    <property type="entry name" value="Thioredoxin-like"/>
    <property type="match status" value="1"/>
</dbReference>